<evidence type="ECO:0000259" key="7">
    <source>
        <dbReference type="PROSITE" id="PS50164"/>
    </source>
</evidence>
<evidence type="ECO:0000259" key="6">
    <source>
        <dbReference type="PROSITE" id="PS50151"/>
    </source>
</evidence>
<dbReference type="Pfam" id="PF08459">
    <property type="entry name" value="UvrC_RNaseH_dom"/>
    <property type="match status" value="1"/>
</dbReference>
<dbReference type="PROSITE" id="PS50151">
    <property type="entry name" value="UVR"/>
    <property type="match status" value="1"/>
</dbReference>
<dbReference type="InterPro" id="IPR035901">
    <property type="entry name" value="GIY-YIG_endonuc_sf"/>
</dbReference>
<dbReference type="InterPro" id="IPR001162">
    <property type="entry name" value="UvrC_RNase_H_dom"/>
</dbReference>
<sequence>MDVKKQLKNLPTISGVYLFRDSKREILYIGKAVNLRSRVRSHFNNPKSWLSQVAKIETRPTNSEITALILESQLIKKHRPPYNVQWKDDKNYFYVAVTSETFPRIFITHQPPQATVYGLQSTERDTQDTDNAKQVIKEWGSNSRPLATNRRLSTVDRRPIAIGPFVDGNALKSTLRVLRKIFPFRSCKTMPRHPCLQYHLGRCLAPCLLQGKAQSVKRKATTQNLKLQKEHPRNTNVLSKILRGQKSATLSKLKKAMVQAGQKQNFEQAAKIRDQMTGLEKVLVNSQIIKPLLNKKVLKTKNYKSKMVSEVGPLKTSWYGRVEAYDISNISGESAVGSMIVFENGQPKKSNYRRFKIKTVRGANDIAMIKEVLQRRLRHHEWPFPDNILIDGGPAQLNAALEVMAQNSPTPALPLSTEGGELKTKNYKSKMMSEVGPIETHVFSLAKKQEKLYNTKNHSPIPLAKLKPEVGFLIQRIRNEAHRFALNYHRQLRKRQLL</sequence>
<dbReference type="GO" id="GO:0009380">
    <property type="term" value="C:excinuclease repair complex"/>
    <property type="evidence" value="ECO:0007669"/>
    <property type="project" value="TreeGrafter"/>
</dbReference>
<dbReference type="SUPFAM" id="SSF46600">
    <property type="entry name" value="C-terminal UvrC-binding domain of UvrB"/>
    <property type="match status" value="1"/>
</dbReference>
<dbReference type="InterPro" id="IPR050066">
    <property type="entry name" value="UvrABC_protein_C"/>
</dbReference>
<reference evidence="10" key="1">
    <citation type="submission" date="2017-09" db="EMBL/GenBank/DDBJ databases">
        <title>Depth-based differentiation of microbial function through sediment-hosted aquifers and enrichment of novel symbionts in the deep terrestrial subsurface.</title>
        <authorList>
            <person name="Probst A.J."/>
            <person name="Ladd B."/>
            <person name="Jarett J.K."/>
            <person name="Geller-Mcgrath D.E."/>
            <person name="Sieber C.M.K."/>
            <person name="Emerson J.B."/>
            <person name="Anantharaman K."/>
            <person name="Thomas B.C."/>
            <person name="Malmstrom R."/>
            <person name="Stieglmeier M."/>
            <person name="Klingl A."/>
            <person name="Woyke T."/>
            <person name="Ryan C.M."/>
            <person name="Banfield J.F."/>
        </authorList>
    </citation>
    <scope>NUCLEOTIDE SEQUENCE [LARGE SCALE GENOMIC DNA]</scope>
</reference>
<evidence type="ECO:0000256" key="3">
    <source>
        <dbReference type="ARBA" id="ARBA00022769"/>
    </source>
</evidence>
<dbReference type="PANTHER" id="PTHR30562:SF1">
    <property type="entry name" value="UVRABC SYSTEM PROTEIN C"/>
    <property type="match status" value="1"/>
</dbReference>
<name>A0A2M7AXC2_9BACT</name>
<dbReference type="Proteomes" id="UP000228775">
    <property type="component" value="Unassembled WGS sequence"/>
</dbReference>
<gene>
    <name evidence="9" type="ORF">COS76_02005</name>
</gene>
<evidence type="ECO:0000256" key="5">
    <source>
        <dbReference type="ARBA" id="ARBA00023204"/>
    </source>
</evidence>
<dbReference type="GO" id="GO:0009381">
    <property type="term" value="F:excinuclease ABC activity"/>
    <property type="evidence" value="ECO:0007669"/>
    <property type="project" value="InterPro"/>
</dbReference>
<evidence type="ECO:0000259" key="8">
    <source>
        <dbReference type="PROSITE" id="PS50165"/>
    </source>
</evidence>
<keyword evidence="5" id="KW-0234">DNA repair</keyword>
<dbReference type="Pfam" id="PF01541">
    <property type="entry name" value="GIY-YIG"/>
    <property type="match status" value="1"/>
</dbReference>
<dbReference type="InterPro" id="IPR001943">
    <property type="entry name" value="UVR_dom"/>
</dbReference>
<feature type="domain" description="UVR" evidence="6">
    <location>
        <begin position="247"/>
        <end position="282"/>
    </location>
</feature>
<evidence type="ECO:0008006" key="11">
    <source>
        <dbReference type="Google" id="ProtNLM"/>
    </source>
</evidence>
<dbReference type="Gene3D" id="3.40.1440.10">
    <property type="entry name" value="GIY-YIG endonuclease"/>
    <property type="match status" value="1"/>
</dbReference>
<keyword evidence="4" id="KW-0267">Excision nuclease</keyword>
<protein>
    <recommendedName>
        <fullName evidence="11">Excinuclease ABC subunit C</fullName>
    </recommendedName>
</protein>
<organism evidence="9 10">
    <name type="scientific">Candidatus Portnoybacteria bacterium CG06_land_8_20_14_3_00_39_12</name>
    <dbReference type="NCBI Taxonomy" id="1974809"/>
    <lineage>
        <taxon>Bacteria</taxon>
        <taxon>Candidatus Portnoyibacteriota</taxon>
    </lineage>
</organism>
<keyword evidence="1" id="KW-0963">Cytoplasm</keyword>
<accession>A0A2M7AXC2</accession>
<dbReference type="AlphaFoldDB" id="A0A2M7AXC2"/>
<dbReference type="FunFam" id="3.40.1440.10:FF:000001">
    <property type="entry name" value="UvrABC system protein C"/>
    <property type="match status" value="1"/>
</dbReference>
<evidence type="ECO:0000256" key="1">
    <source>
        <dbReference type="ARBA" id="ARBA00022490"/>
    </source>
</evidence>
<dbReference type="Gene3D" id="3.30.420.340">
    <property type="entry name" value="UvrC, RNAse H endonuclease domain"/>
    <property type="match status" value="1"/>
</dbReference>
<proteinExistence type="predicted"/>
<dbReference type="InterPro" id="IPR000305">
    <property type="entry name" value="GIY-YIG_endonuc"/>
</dbReference>
<evidence type="ECO:0000256" key="4">
    <source>
        <dbReference type="ARBA" id="ARBA00022881"/>
    </source>
</evidence>
<evidence type="ECO:0000313" key="10">
    <source>
        <dbReference type="Proteomes" id="UP000228775"/>
    </source>
</evidence>
<dbReference type="SUPFAM" id="SSF82771">
    <property type="entry name" value="GIY-YIG endonuclease"/>
    <property type="match status" value="1"/>
</dbReference>
<dbReference type="PROSITE" id="PS50164">
    <property type="entry name" value="GIY_YIG"/>
    <property type="match status" value="1"/>
</dbReference>
<dbReference type="Pfam" id="PF02151">
    <property type="entry name" value="UVR"/>
    <property type="match status" value="1"/>
</dbReference>
<dbReference type="CDD" id="cd10434">
    <property type="entry name" value="GIY-YIG_UvrC_Cho"/>
    <property type="match status" value="1"/>
</dbReference>
<evidence type="ECO:0000313" key="9">
    <source>
        <dbReference type="EMBL" id="PIU75209.1"/>
    </source>
</evidence>
<dbReference type="PROSITE" id="PS50165">
    <property type="entry name" value="UVRC"/>
    <property type="match status" value="1"/>
</dbReference>
<keyword evidence="3" id="KW-0228">DNA excision</keyword>
<evidence type="ECO:0000256" key="2">
    <source>
        <dbReference type="ARBA" id="ARBA00022763"/>
    </source>
</evidence>
<dbReference type="EMBL" id="PEVY01000043">
    <property type="protein sequence ID" value="PIU75209.1"/>
    <property type="molecule type" value="Genomic_DNA"/>
</dbReference>
<dbReference type="InterPro" id="IPR038476">
    <property type="entry name" value="UvrC_RNase_H_dom_sf"/>
</dbReference>
<comment type="caution">
    <text evidence="9">The sequence shown here is derived from an EMBL/GenBank/DDBJ whole genome shotgun (WGS) entry which is preliminary data.</text>
</comment>
<dbReference type="Gene3D" id="4.10.860.10">
    <property type="entry name" value="UVR domain"/>
    <property type="match status" value="1"/>
</dbReference>
<dbReference type="InterPro" id="IPR047296">
    <property type="entry name" value="GIY-YIG_UvrC_Cho"/>
</dbReference>
<dbReference type="InterPro" id="IPR036876">
    <property type="entry name" value="UVR_dom_sf"/>
</dbReference>
<dbReference type="SMART" id="SM00465">
    <property type="entry name" value="GIYc"/>
    <property type="match status" value="1"/>
</dbReference>
<dbReference type="PANTHER" id="PTHR30562">
    <property type="entry name" value="UVRC/OXIDOREDUCTASE"/>
    <property type="match status" value="1"/>
</dbReference>
<dbReference type="GO" id="GO:0006289">
    <property type="term" value="P:nucleotide-excision repair"/>
    <property type="evidence" value="ECO:0007669"/>
    <property type="project" value="InterPro"/>
</dbReference>
<feature type="domain" description="UvrC family homology region profile" evidence="8">
    <location>
        <begin position="290"/>
        <end position="404"/>
    </location>
</feature>
<feature type="domain" description="GIY-YIG" evidence="7">
    <location>
        <begin position="12"/>
        <end position="84"/>
    </location>
</feature>
<keyword evidence="2" id="KW-0227">DNA damage</keyword>